<dbReference type="PANTHER" id="PTHR13402:SF6">
    <property type="entry name" value="SECRETORY 16, ISOFORM I"/>
    <property type="match status" value="1"/>
</dbReference>
<evidence type="ECO:0000256" key="2">
    <source>
        <dbReference type="ARBA" id="ARBA00005927"/>
    </source>
</evidence>
<dbReference type="GO" id="GO:0015031">
    <property type="term" value="P:protein transport"/>
    <property type="evidence" value="ECO:0007669"/>
    <property type="project" value="UniProtKB-KW"/>
</dbReference>
<dbReference type="Gene3D" id="1.25.40.1030">
    <property type="match status" value="1"/>
</dbReference>
<feature type="domain" description="Sec16 Sec23-binding" evidence="8">
    <location>
        <begin position="1108"/>
        <end position="1347"/>
    </location>
</feature>
<feature type="region of interest" description="Disordered" evidence="7">
    <location>
        <begin position="1512"/>
        <end position="1566"/>
    </location>
</feature>
<evidence type="ECO:0000313" key="10">
    <source>
        <dbReference type="EnsemblMetazoa" id="SMAR007308-PA"/>
    </source>
</evidence>
<keyword evidence="11" id="KW-1185">Reference proteome</keyword>
<feature type="compositionally biased region" description="Basic and acidic residues" evidence="7">
    <location>
        <begin position="632"/>
        <end position="659"/>
    </location>
</feature>
<feature type="region of interest" description="Disordered" evidence="7">
    <location>
        <begin position="155"/>
        <end position="202"/>
    </location>
</feature>
<feature type="compositionally biased region" description="Polar residues" evidence="7">
    <location>
        <begin position="118"/>
        <end position="130"/>
    </location>
</feature>
<feature type="region of interest" description="Disordered" evidence="7">
    <location>
        <begin position="1719"/>
        <end position="1740"/>
    </location>
</feature>
<dbReference type="HOGENOM" id="CLU_238194_0_0_1"/>
<name>T1J191_STRMM</name>
<evidence type="ECO:0000313" key="11">
    <source>
        <dbReference type="Proteomes" id="UP000014500"/>
    </source>
</evidence>
<dbReference type="EnsemblMetazoa" id="SMAR007308-RA">
    <property type="protein sequence ID" value="SMAR007308-PA"/>
    <property type="gene ID" value="SMAR007308"/>
</dbReference>
<comment type="similarity">
    <text evidence="2 6">Belongs to the SEC16 family.</text>
</comment>
<dbReference type="Proteomes" id="UP000014500">
    <property type="component" value="Unassembled WGS sequence"/>
</dbReference>
<feature type="region of interest" description="Disordered" evidence="7">
    <location>
        <begin position="1670"/>
        <end position="1700"/>
    </location>
</feature>
<keyword evidence="5 6" id="KW-0931">ER-Golgi transport</keyword>
<feature type="region of interest" description="Disordered" evidence="7">
    <location>
        <begin position="105"/>
        <end position="130"/>
    </location>
</feature>
<keyword evidence="6" id="KW-0653">Protein transport</keyword>
<dbReference type="GO" id="GO:0016192">
    <property type="term" value="P:vesicle-mediated transport"/>
    <property type="evidence" value="ECO:0007669"/>
    <property type="project" value="UniProtKB-KW"/>
</dbReference>
<feature type="compositionally biased region" description="Basic and acidic residues" evidence="7">
    <location>
        <begin position="525"/>
        <end position="551"/>
    </location>
</feature>
<dbReference type="InterPro" id="IPR024298">
    <property type="entry name" value="Sec16_Sec23-bd"/>
</dbReference>
<dbReference type="Pfam" id="PF12932">
    <property type="entry name" value="Sec16"/>
    <property type="match status" value="1"/>
</dbReference>
<keyword evidence="3 6" id="KW-0813">Transport</keyword>
<evidence type="ECO:0000256" key="6">
    <source>
        <dbReference type="RuleBase" id="RU364101"/>
    </source>
</evidence>
<dbReference type="GO" id="GO:0012507">
    <property type="term" value="C:ER to Golgi transport vesicle membrane"/>
    <property type="evidence" value="ECO:0007669"/>
    <property type="project" value="TreeGrafter"/>
</dbReference>
<proteinExistence type="inferred from homology"/>
<dbReference type="GO" id="GO:0070973">
    <property type="term" value="P:protein localization to endoplasmic reticulum exit site"/>
    <property type="evidence" value="ECO:0007669"/>
    <property type="project" value="TreeGrafter"/>
</dbReference>
<evidence type="ECO:0000259" key="8">
    <source>
        <dbReference type="Pfam" id="PF12931"/>
    </source>
</evidence>
<dbReference type="PANTHER" id="PTHR13402">
    <property type="entry name" value="RGPR-RELATED"/>
    <property type="match status" value="1"/>
</dbReference>
<dbReference type="GO" id="GO:0070971">
    <property type="term" value="C:endoplasmic reticulum exit site"/>
    <property type="evidence" value="ECO:0007669"/>
    <property type="project" value="TreeGrafter"/>
</dbReference>
<feature type="region of interest" description="Disordered" evidence="7">
    <location>
        <begin position="1"/>
        <end position="30"/>
    </location>
</feature>
<evidence type="ECO:0000256" key="3">
    <source>
        <dbReference type="ARBA" id="ARBA00022448"/>
    </source>
</evidence>
<accession>T1J191</accession>
<comment type="subcellular location">
    <subcellularLocation>
        <location evidence="1">Endoplasmic reticulum</location>
    </subcellularLocation>
    <subcellularLocation>
        <location evidence="6">Golgi apparatus membrane</location>
    </subcellularLocation>
</comment>
<feature type="region of interest" description="Disordered" evidence="7">
    <location>
        <begin position="525"/>
        <end position="811"/>
    </location>
</feature>
<feature type="region of interest" description="Disordered" evidence="7">
    <location>
        <begin position="1605"/>
        <end position="1633"/>
    </location>
</feature>
<evidence type="ECO:0000256" key="4">
    <source>
        <dbReference type="ARBA" id="ARBA00022824"/>
    </source>
</evidence>
<protein>
    <recommendedName>
        <fullName evidence="6">Protein transport protein sec16</fullName>
    </recommendedName>
</protein>
<dbReference type="GO" id="GO:0000139">
    <property type="term" value="C:Golgi membrane"/>
    <property type="evidence" value="ECO:0007669"/>
    <property type="project" value="UniProtKB-SubCell"/>
</dbReference>
<keyword evidence="4 6" id="KW-0256">Endoplasmic reticulum</keyword>
<keyword evidence="6" id="KW-0472">Membrane</keyword>
<dbReference type="STRING" id="126957.T1J191"/>
<dbReference type="CDD" id="cd09233">
    <property type="entry name" value="ACE1-Sec16-like"/>
    <property type="match status" value="1"/>
</dbReference>
<reference evidence="10" key="2">
    <citation type="submission" date="2015-02" db="UniProtKB">
        <authorList>
            <consortium name="EnsemblMetazoa"/>
        </authorList>
    </citation>
    <scope>IDENTIFICATION</scope>
</reference>
<sequence length="1797" mass="203425">MPNSYTEKTTNSPKSYSSVPTQNLPQTWTGAGNGAQIQMYNVHDFKAQQQTAQIAATHTTTQPNLMNWLSSDSPDPWSWGASDPNQWPIETDQHVVSTHGNMDGTNTGQHAGVFGPQTFFNQDSSSTPQTWQNESYFHSFQSNVNQQQLPLQLQQFSQQQQQQPQFPPQQQQHQQQLQFPPQQQQQLPLTQHHQQLPPPQQHQQLPVEEIKNPELQQNHIISWSNISSFSTFRLVANLLTINDSLSASQDTLDASHFMPAETVEEIRKHVAEMEIKDMEDTDTNATNQEIPVEIPTEPDDDKIRQPPEGAANKSPVGMIAIPPTGKAMPRPSAGTPSVIPTSTATTTPQADPTNDETLRPDDTTTYRFNVQPGFSPREDSPFKPPPKSASCIPVVIQQERLPEESLLQQDDDGANLEMMPDNSEQLPTDIGVPLPETKVSESPSVPASASLWNDSDVKQQTIFLAPPSTASPMQTQNVLIIPSMEQKEPQNSPLTALRSQGGVHENIENVSQIVDASKAKVEKLLEMPTETKDSVEYASKPPEDLKTDNRGQRPPIPGLGPVQVPRSTSELPRKDEEVIKSVLDRECAPKKAETPNRRGREDDKFDNHRRLSNEGVENQKGRGPIANPPDPRQQREFGNDRRSYYPQRPDSRQDRDYFNRSDSTQSQEYVDERFDDRKRDYLDDRRRNVSEHMDRRRDYGAYPEDRAPYPDDSRSFKGRRYEYDDRSRQYADPYYVDRDRSRPSSRPSMEDDREHERVRRGPDDRPPSRGVYDDRDYYERGRRGLDERPSSRGGYESDRENSWANLPRDDYYRKDPRYYRDTAYMSERDRYYQQYYNYYNNYNYGYYDEMYRTDPRYREQYEAQYRNYYAHYGGYESSSDQRSIQSGRSSVNDDIQREREKIEVQGNNNLNQGYLDCSQTNESYYPDSFSKSLEDTTPSVRLTPAKFMRPHIKVQLTANGHLVKVLANSPNDGQPASVEINSNNAELEELKKFPGPLVKGETHKNDIIQFCNEKIKSAKKDMELTDKSSYILIWELLILLVRQNGTVVGTDIAELLMKDAQKAESPTEMASAETSSNSELATPDEGIVVLDRSVISHFSEEMVTKKFRECLLSGRKKEALEKAMKNGLWGHALFLASKMDTRTYANVMTRFANSLALNDPLQTLYQLMSGRQPAAVTCIAEEKWGDWRPHLAMILSNPTQKPNLDRKSIMAMGDTLATRGLLHASQFCYLMAQMDFGTYASKSSKLVLLTANQGLPFGQFATNEAIQCTEVYEFAQQLASLNFIIPTFQSYRFIYATRLVEFGMPQECLRYCEVLSETISQFPSIFHSDLVAQIYELANKLKFYDQSYNESDDLSDPCDPAWLIKLRNILNGTSEDIQQAPEEIPYYASESSNASENGEQQQQIYSNSFPQSSTNTSYYDPSMPAVDLASSYPGYQPNQQQPHVPQIISNEPTQFSYTDPTRGYQHDYSQTTGDVYSGGLYYPTDQNSFIRDNNTYQPTDISTSADYWDISTKKASPPLSPNKPTADANAAQSKNIKAKSKQEPKHKPLSGSGGNSGSSWLGGIFSKLMPKPKNQMKLPDDRNPSIIWDPVAKKWMNTEADEDEIISSGPVAPPKDMPDRKQSIPGQNEMSSLNSSLINSNSLPPPSMGRTQKRYVDVVGSDTKFKAQTSNLPSQLFEQPSSNQTPQMFIPQPVTNNNSAGAQSEFAEYSPQVAATGHLSQPHLEDDGDLSRSSSQGSLGREVQHYMASQIQMTEAPVPPPVVQQPLLFNPNLVPVSTTIAPLRGPRRPNLKYLFKV</sequence>
<feature type="compositionally biased region" description="Basic and acidic residues" evidence="7">
    <location>
        <begin position="571"/>
        <end position="620"/>
    </location>
</feature>
<feature type="compositionally biased region" description="Low complexity" evidence="7">
    <location>
        <begin position="1731"/>
        <end position="1740"/>
    </location>
</feature>
<dbReference type="eggNOG" id="KOG1913">
    <property type="taxonomic scope" value="Eukaryota"/>
</dbReference>
<dbReference type="EMBL" id="JH431781">
    <property type="status" value="NOT_ANNOTATED_CDS"/>
    <property type="molecule type" value="Genomic_DNA"/>
</dbReference>
<evidence type="ECO:0000256" key="5">
    <source>
        <dbReference type="ARBA" id="ARBA00022892"/>
    </source>
</evidence>
<dbReference type="InterPro" id="IPR024340">
    <property type="entry name" value="Sec16_CCD"/>
</dbReference>
<evidence type="ECO:0000259" key="9">
    <source>
        <dbReference type="Pfam" id="PF12932"/>
    </source>
</evidence>
<evidence type="ECO:0000256" key="1">
    <source>
        <dbReference type="ARBA" id="ARBA00004240"/>
    </source>
</evidence>
<evidence type="ECO:0000256" key="7">
    <source>
        <dbReference type="SAM" id="MobiDB-lite"/>
    </source>
</evidence>
<feature type="compositionally biased region" description="Basic and acidic residues" evidence="7">
    <location>
        <begin position="670"/>
        <end position="811"/>
    </location>
</feature>
<dbReference type="Pfam" id="PF12931">
    <property type="entry name" value="TPR_Sec16"/>
    <property type="match status" value="1"/>
</dbReference>
<feature type="domain" description="Sec16 central conserved" evidence="9">
    <location>
        <begin position="978"/>
        <end position="1045"/>
    </location>
</feature>
<reference evidence="11" key="1">
    <citation type="submission" date="2011-05" db="EMBL/GenBank/DDBJ databases">
        <authorList>
            <person name="Richards S.R."/>
            <person name="Qu J."/>
            <person name="Jiang H."/>
            <person name="Jhangiani S.N."/>
            <person name="Agravi P."/>
            <person name="Goodspeed R."/>
            <person name="Gross S."/>
            <person name="Mandapat C."/>
            <person name="Jackson L."/>
            <person name="Mathew T."/>
            <person name="Pu L."/>
            <person name="Thornton R."/>
            <person name="Saada N."/>
            <person name="Wilczek-Boney K.B."/>
            <person name="Lee S."/>
            <person name="Kovar C."/>
            <person name="Wu Y."/>
            <person name="Scherer S.E."/>
            <person name="Worley K.C."/>
            <person name="Muzny D.M."/>
            <person name="Gibbs R."/>
        </authorList>
    </citation>
    <scope>NUCLEOTIDE SEQUENCE</scope>
    <source>
        <strain evidence="11">Brora</strain>
    </source>
</reference>
<feature type="region of interest" description="Disordered" evidence="7">
    <location>
        <begin position="292"/>
        <end position="365"/>
    </location>
</feature>
<dbReference type="GO" id="GO:0007030">
    <property type="term" value="P:Golgi organization"/>
    <property type="evidence" value="ECO:0007669"/>
    <property type="project" value="TreeGrafter"/>
</dbReference>
<keyword evidence="6" id="KW-0333">Golgi apparatus</keyword>
<organism evidence="10 11">
    <name type="scientific">Strigamia maritima</name>
    <name type="common">European centipede</name>
    <name type="synonym">Geophilus maritimus</name>
    <dbReference type="NCBI Taxonomy" id="126957"/>
    <lineage>
        <taxon>Eukaryota</taxon>
        <taxon>Metazoa</taxon>
        <taxon>Ecdysozoa</taxon>
        <taxon>Arthropoda</taxon>
        <taxon>Myriapoda</taxon>
        <taxon>Chilopoda</taxon>
        <taxon>Pleurostigmophora</taxon>
        <taxon>Geophilomorpha</taxon>
        <taxon>Linotaeniidae</taxon>
        <taxon>Strigamia</taxon>
    </lineage>
</organism>
<feature type="compositionally biased region" description="Polar residues" evidence="7">
    <location>
        <begin position="334"/>
        <end position="352"/>
    </location>
</feature>